<dbReference type="HOGENOM" id="CLU_3008256_0_0_4"/>
<proteinExistence type="predicted"/>
<organism evidence="1 2">
    <name type="scientific">Kingella oralis ATCC 51147</name>
    <dbReference type="NCBI Taxonomy" id="629741"/>
    <lineage>
        <taxon>Bacteria</taxon>
        <taxon>Pseudomonadati</taxon>
        <taxon>Pseudomonadota</taxon>
        <taxon>Betaproteobacteria</taxon>
        <taxon>Neisseriales</taxon>
        <taxon>Neisseriaceae</taxon>
        <taxon>Kingella</taxon>
    </lineage>
</organism>
<gene>
    <name evidence="1" type="ORF">GCWU000324_00059</name>
</gene>
<sequence length="56" mass="6622">MPTNKAPLNKPFSSEPSLHFRFQAASEPLQRFQSIKYAIRQSQRQPENERSEFQRS</sequence>
<reference evidence="1" key="1">
    <citation type="submission" date="2009-04" db="EMBL/GenBank/DDBJ databases">
        <authorList>
            <person name="Weinstock G."/>
            <person name="Sodergren E."/>
            <person name="Clifton S."/>
            <person name="Fulton L."/>
            <person name="Fulton B."/>
            <person name="Courtney L."/>
            <person name="Fronick C."/>
            <person name="Harrison M."/>
            <person name="Strong C."/>
            <person name="Farmer C."/>
            <person name="Delahaunty K."/>
            <person name="Markovic C."/>
            <person name="Hall O."/>
            <person name="Minx P."/>
            <person name="Tomlinson C."/>
            <person name="Mitreva M."/>
            <person name="Nelson J."/>
            <person name="Hou S."/>
            <person name="Wollam A."/>
            <person name="Pepin K.H."/>
            <person name="Johnson M."/>
            <person name="Bhonagiri V."/>
            <person name="Nash W.E."/>
            <person name="Warren W."/>
            <person name="Chinwalla A."/>
            <person name="Mardis E.R."/>
            <person name="Wilson R.K."/>
        </authorList>
    </citation>
    <scope>NUCLEOTIDE SEQUENCE [LARGE SCALE GENOMIC DNA]</scope>
    <source>
        <strain evidence="1">ATCC 51147</strain>
    </source>
</reference>
<protein>
    <submittedName>
        <fullName evidence="1">Uncharacterized protein</fullName>
    </submittedName>
</protein>
<comment type="caution">
    <text evidence="1">The sequence shown here is derived from an EMBL/GenBank/DDBJ whole genome shotgun (WGS) entry which is preliminary data.</text>
</comment>
<keyword evidence="2" id="KW-1185">Reference proteome</keyword>
<evidence type="ECO:0000313" key="1">
    <source>
        <dbReference type="EMBL" id="EEP69582.1"/>
    </source>
</evidence>
<accession>C4GEH2</accession>
<name>C4GEH2_9NEIS</name>
<dbReference type="EMBL" id="ACJW02000001">
    <property type="protein sequence ID" value="EEP69582.1"/>
    <property type="molecule type" value="Genomic_DNA"/>
</dbReference>
<evidence type="ECO:0000313" key="2">
    <source>
        <dbReference type="Proteomes" id="UP000003009"/>
    </source>
</evidence>
<dbReference type="AlphaFoldDB" id="C4GEH2"/>
<dbReference type="Proteomes" id="UP000003009">
    <property type="component" value="Unassembled WGS sequence"/>
</dbReference>